<keyword evidence="5 10" id="KW-1133">Transmembrane helix</keyword>
<feature type="transmembrane region" description="Helical" evidence="10">
    <location>
        <begin position="201"/>
        <end position="223"/>
    </location>
</feature>
<feature type="domain" description="Major facilitator superfamily (MFS) profile" evidence="11">
    <location>
        <begin position="74"/>
        <end position="521"/>
    </location>
</feature>
<name>A0A2A9PGE6_OPHUN</name>
<proteinExistence type="inferred from homology"/>
<dbReference type="GO" id="GO:0005366">
    <property type="term" value="F:myo-inositol:proton symporter activity"/>
    <property type="evidence" value="ECO:0007669"/>
    <property type="project" value="TreeGrafter"/>
</dbReference>
<evidence type="ECO:0000313" key="13">
    <source>
        <dbReference type="Proteomes" id="UP000037136"/>
    </source>
</evidence>
<evidence type="ECO:0000256" key="8">
    <source>
        <dbReference type="RuleBase" id="RU003346"/>
    </source>
</evidence>
<dbReference type="InterPro" id="IPR005828">
    <property type="entry name" value="MFS_sugar_transport-like"/>
</dbReference>
<keyword evidence="6 10" id="KW-0472">Membrane</keyword>
<feature type="transmembrane region" description="Helical" evidence="10">
    <location>
        <begin position="499"/>
        <end position="517"/>
    </location>
</feature>
<feature type="transmembrane region" description="Helical" evidence="10">
    <location>
        <begin position="166"/>
        <end position="189"/>
    </location>
</feature>
<evidence type="ECO:0000256" key="1">
    <source>
        <dbReference type="ARBA" id="ARBA00004141"/>
    </source>
</evidence>
<dbReference type="Proteomes" id="UP000037136">
    <property type="component" value="Unassembled WGS sequence"/>
</dbReference>
<accession>A0A2A9PGE6</accession>
<dbReference type="GO" id="GO:1904679">
    <property type="term" value="P:myo-inositol import across plasma membrane"/>
    <property type="evidence" value="ECO:0007669"/>
    <property type="project" value="TreeGrafter"/>
</dbReference>
<dbReference type="PROSITE" id="PS50850">
    <property type="entry name" value="MFS"/>
    <property type="match status" value="1"/>
</dbReference>
<dbReference type="PROSITE" id="PS00216">
    <property type="entry name" value="SUGAR_TRANSPORT_1"/>
    <property type="match status" value="2"/>
</dbReference>
<dbReference type="InterPro" id="IPR036259">
    <property type="entry name" value="MFS_trans_sf"/>
</dbReference>
<evidence type="ECO:0000256" key="4">
    <source>
        <dbReference type="ARBA" id="ARBA00022692"/>
    </source>
</evidence>
<evidence type="ECO:0000256" key="10">
    <source>
        <dbReference type="SAM" id="Phobius"/>
    </source>
</evidence>
<dbReference type="GO" id="GO:0016020">
    <property type="term" value="C:membrane"/>
    <property type="evidence" value="ECO:0007669"/>
    <property type="project" value="UniProtKB-SubCell"/>
</dbReference>
<evidence type="ECO:0000256" key="9">
    <source>
        <dbReference type="SAM" id="MobiDB-lite"/>
    </source>
</evidence>
<dbReference type="InterPro" id="IPR050814">
    <property type="entry name" value="Myo-inositol_Transporter"/>
</dbReference>
<evidence type="ECO:0000256" key="7">
    <source>
        <dbReference type="ARBA" id="ARBA00049119"/>
    </source>
</evidence>
<feature type="transmembrane region" description="Helical" evidence="10">
    <location>
        <begin position="353"/>
        <end position="380"/>
    </location>
</feature>
<dbReference type="FunFam" id="1.20.1250.20:FF:000073">
    <property type="entry name" value="MFS myo-inositol transporter, putative"/>
    <property type="match status" value="1"/>
</dbReference>
<feature type="transmembrane region" description="Helical" evidence="10">
    <location>
        <begin position="143"/>
        <end position="160"/>
    </location>
</feature>
<keyword evidence="3 8" id="KW-0813">Transport</keyword>
<dbReference type="InterPro" id="IPR003663">
    <property type="entry name" value="Sugar/inositol_transpt"/>
</dbReference>
<feature type="transmembrane region" description="Helical" evidence="10">
    <location>
        <begin position="433"/>
        <end position="453"/>
    </location>
</feature>
<feature type="transmembrane region" description="Helical" evidence="10">
    <location>
        <begin position="235"/>
        <end position="254"/>
    </location>
</feature>
<evidence type="ECO:0000313" key="12">
    <source>
        <dbReference type="EMBL" id="PFH59982.1"/>
    </source>
</evidence>
<dbReference type="PANTHER" id="PTHR48020">
    <property type="entry name" value="PROTON MYO-INOSITOL COTRANSPORTER"/>
    <property type="match status" value="1"/>
</dbReference>
<dbReference type="PROSITE" id="PS00217">
    <property type="entry name" value="SUGAR_TRANSPORT_2"/>
    <property type="match status" value="1"/>
</dbReference>
<comment type="caution">
    <text evidence="12">The sequence shown here is derived from an EMBL/GenBank/DDBJ whole genome shotgun (WGS) entry which is preliminary data.</text>
</comment>
<sequence length="540" mass="57430">MRPCNPHPAQFTHGRRPHPALPTQAIMDSPRAPLMADHDGLADEVEPTAFHSEAAPRGPVKPVETGPGIFVQALTLAAGISGLLFGYDTGVISATLVSIGTSLSNRPLTSMDKSMITSSVALFALITSSLSSILADKFGRKRVILYADVLFVAGALVQAFCSTVPLMVAGRCIVGAGVGAASFVVPLYIAEVAPASHRGKLVTTNVLFITLGQMVAYIVGWLLSTYTAKETGWRWMVGLGAMPAALQGAIIVLMPETPRWLVKVGRLAEARLVMRRVEPGSTRDADAVVAEMEAEVREERESRRKRGHGAWGLAWRELLGEARNRRALALACLLQGLQQLCGFNSLMYYSATIFALVGFVSPTLTALTVAVTNFVLTLAALGLIDRVGRRRILLWSMPGMVLGLVAAAAGFSILPLDATAVGEADDGGPARLILASIMVYVAAYALGLGNVPWMQSELFPLTVRSVGSGVATATNWTANLIVGLTFLPMMEALSPAWTMATYAAVCCVGYVLVWRIYPETAGLSLEEATSLLEHGWGVGR</sequence>
<dbReference type="NCBIfam" id="TIGR00879">
    <property type="entry name" value="SP"/>
    <property type="match status" value="1"/>
</dbReference>
<dbReference type="SUPFAM" id="SSF103473">
    <property type="entry name" value="MFS general substrate transporter"/>
    <property type="match status" value="1"/>
</dbReference>
<dbReference type="PANTHER" id="PTHR48020:SF12">
    <property type="entry name" value="PROTON MYO-INOSITOL COTRANSPORTER"/>
    <property type="match status" value="1"/>
</dbReference>
<protein>
    <recommendedName>
        <fullName evidence="11">Major facilitator superfamily (MFS) profile domain-containing protein</fullName>
    </recommendedName>
</protein>
<evidence type="ECO:0000256" key="5">
    <source>
        <dbReference type="ARBA" id="ARBA00022989"/>
    </source>
</evidence>
<dbReference type="Pfam" id="PF00083">
    <property type="entry name" value="Sugar_tr"/>
    <property type="match status" value="1"/>
</dbReference>
<evidence type="ECO:0000256" key="3">
    <source>
        <dbReference type="ARBA" id="ARBA00022448"/>
    </source>
</evidence>
<keyword evidence="13" id="KW-1185">Reference proteome</keyword>
<keyword evidence="4 10" id="KW-0812">Transmembrane</keyword>
<feature type="transmembrane region" description="Helical" evidence="10">
    <location>
        <begin position="465"/>
        <end position="487"/>
    </location>
</feature>
<gene>
    <name evidence="12" type="ORF">XA68_11596</name>
</gene>
<dbReference type="OrthoDB" id="6339427at2759"/>
<reference evidence="12 13" key="1">
    <citation type="journal article" date="2015" name="BMC Genomics">
        <title>Gene expression during zombie ant biting behavior reflects the complexity underlying fungal parasitic behavioral manipulation.</title>
        <authorList>
            <person name="de Bekker C."/>
            <person name="Ohm R.A."/>
            <person name="Loreto R.G."/>
            <person name="Sebastian A."/>
            <person name="Albert I."/>
            <person name="Merrow M."/>
            <person name="Brachmann A."/>
            <person name="Hughes D.P."/>
        </authorList>
    </citation>
    <scope>NUCLEOTIDE SEQUENCE [LARGE SCALE GENOMIC DNA]</scope>
    <source>
        <strain evidence="12 13">SC16a</strain>
    </source>
</reference>
<feature type="region of interest" description="Disordered" evidence="9">
    <location>
        <begin position="1"/>
        <end position="23"/>
    </location>
</feature>
<comment type="similarity">
    <text evidence="2 8">Belongs to the major facilitator superfamily. Sugar transporter (TC 2.A.1.1) family.</text>
</comment>
<dbReference type="InterPro" id="IPR020846">
    <property type="entry name" value="MFS_dom"/>
</dbReference>
<dbReference type="EMBL" id="LAZP02000159">
    <property type="protein sequence ID" value="PFH59982.1"/>
    <property type="molecule type" value="Genomic_DNA"/>
</dbReference>
<dbReference type="Gene3D" id="1.20.1250.20">
    <property type="entry name" value="MFS general substrate transporter like domains"/>
    <property type="match status" value="1"/>
</dbReference>
<feature type="transmembrane region" description="Helical" evidence="10">
    <location>
        <begin position="115"/>
        <end position="136"/>
    </location>
</feature>
<evidence type="ECO:0000256" key="2">
    <source>
        <dbReference type="ARBA" id="ARBA00010992"/>
    </source>
</evidence>
<evidence type="ECO:0000256" key="6">
    <source>
        <dbReference type="ARBA" id="ARBA00023136"/>
    </source>
</evidence>
<dbReference type="InterPro" id="IPR005829">
    <property type="entry name" value="Sugar_transporter_CS"/>
</dbReference>
<reference evidence="12 13" key="2">
    <citation type="journal article" date="2017" name="Sci. Rep.">
        <title>Ant-infecting Ophiocordyceps genomes reveal a high diversity of potential behavioral manipulation genes and a possible major role for enterotoxins.</title>
        <authorList>
            <person name="de Bekker C."/>
            <person name="Ohm R.A."/>
            <person name="Evans H.C."/>
            <person name="Brachmann A."/>
            <person name="Hughes D.P."/>
        </authorList>
    </citation>
    <scope>NUCLEOTIDE SEQUENCE [LARGE SCALE GENOMIC DNA]</scope>
    <source>
        <strain evidence="12 13">SC16a</strain>
    </source>
</reference>
<dbReference type="STRING" id="268505.A0A2A9PGE6"/>
<dbReference type="AlphaFoldDB" id="A0A2A9PGE6"/>
<dbReference type="PRINTS" id="PR00171">
    <property type="entry name" value="SUGRTRNSPORT"/>
</dbReference>
<comment type="catalytic activity">
    <reaction evidence="7">
        <text>myo-inositol(out) + H(+)(out) = myo-inositol(in) + H(+)(in)</text>
        <dbReference type="Rhea" id="RHEA:60364"/>
        <dbReference type="ChEBI" id="CHEBI:15378"/>
        <dbReference type="ChEBI" id="CHEBI:17268"/>
    </reaction>
</comment>
<organism evidence="12 13">
    <name type="scientific">Ophiocordyceps unilateralis</name>
    <name type="common">Zombie-ant fungus</name>
    <name type="synonym">Torrubia unilateralis</name>
    <dbReference type="NCBI Taxonomy" id="268505"/>
    <lineage>
        <taxon>Eukaryota</taxon>
        <taxon>Fungi</taxon>
        <taxon>Dikarya</taxon>
        <taxon>Ascomycota</taxon>
        <taxon>Pezizomycotina</taxon>
        <taxon>Sordariomycetes</taxon>
        <taxon>Hypocreomycetidae</taxon>
        <taxon>Hypocreales</taxon>
        <taxon>Ophiocordycipitaceae</taxon>
        <taxon>Ophiocordyceps</taxon>
    </lineage>
</organism>
<evidence type="ECO:0000259" key="11">
    <source>
        <dbReference type="PROSITE" id="PS50850"/>
    </source>
</evidence>
<feature type="transmembrane region" description="Helical" evidence="10">
    <location>
        <begin position="392"/>
        <end position="413"/>
    </location>
</feature>
<comment type="subcellular location">
    <subcellularLocation>
        <location evidence="1">Membrane</location>
        <topology evidence="1">Multi-pass membrane protein</topology>
    </subcellularLocation>
</comment>